<dbReference type="Pfam" id="PF10668">
    <property type="entry name" value="Phage_terminase"/>
    <property type="match status" value="1"/>
</dbReference>
<evidence type="ECO:0000256" key="1">
    <source>
        <dbReference type="SAM" id="MobiDB-lite"/>
    </source>
</evidence>
<gene>
    <name evidence="3" type="ORF">J5227_21090</name>
</gene>
<organism evidence="3 4">
    <name type="scientific">Bacillus subtilis</name>
    <dbReference type="NCBI Taxonomy" id="1423"/>
    <lineage>
        <taxon>Bacteria</taxon>
        <taxon>Bacillati</taxon>
        <taxon>Bacillota</taxon>
        <taxon>Bacilli</taxon>
        <taxon>Bacillales</taxon>
        <taxon>Bacillaceae</taxon>
        <taxon>Bacillus</taxon>
    </lineage>
</organism>
<evidence type="ECO:0000313" key="3">
    <source>
        <dbReference type="EMBL" id="MBO3796735.1"/>
    </source>
</evidence>
<feature type="compositionally biased region" description="Polar residues" evidence="1">
    <location>
        <begin position="54"/>
        <end position="67"/>
    </location>
</feature>
<proteinExistence type="predicted"/>
<dbReference type="RefSeq" id="WP_208556853.1">
    <property type="nucleotide sequence ID" value="NZ_JAGFPW010000032.1"/>
</dbReference>
<dbReference type="AlphaFoldDB" id="A0A8I1WKQ0"/>
<name>A0A8I1WKQ0_BACIU</name>
<comment type="caution">
    <text evidence="3">The sequence shown here is derived from an EMBL/GenBank/DDBJ whole genome shotgun (WGS) entry which is preliminary data.</text>
</comment>
<feature type="domain" description="PBSX phage terminase small subunit-like N-terminal" evidence="2">
    <location>
        <begin position="1"/>
        <end position="55"/>
    </location>
</feature>
<sequence length="296" mass="34011">MPRPRDPKRDEAFHLWEESGGTRLLKDIAEELGCSPSLIRKWKNQDHWEDKLNGNVTKQNDKPNGNVTKRPGAPKGSKNAKGNKGGKAPPGNQNAKGNRGGAAPKGNKNSVRTGEYESILFDFMDDTEKELFGQIETDPLYQIDLTIRELSLRERRMMQRISKIENGLNETQRRVLQQLRKVKDIVPTKDQKTGLVKHQALMNERLVVTEIEEVSEPSVDKILRLEEAMTRVTDKRLKAIRQKYEMIRSMDEHELKLRGIYLTNETKQAELERLTARPVDNSVHITIKRKRKDGDK</sequence>
<evidence type="ECO:0000313" key="4">
    <source>
        <dbReference type="Proteomes" id="UP000665181"/>
    </source>
</evidence>
<dbReference type="InterPro" id="IPR018925">
    <property type="entry name" value="XtmA-like_N"/>
</dbReference>
<protein>
    <submittedName>
        <fullName evidence="3">Terminase</fullName>
    </submittedName>
</protein>
<reference evidence="3" key="1">
    <citation type="submission" date="2021-03" db="EMBL/GenBank/DDBJ databases">
        <title>Isolation of Bacillus subtilis from fermented food sample.</title>
        <authorList>
            <person name="Lakshmanan V."/>
            <person name="Athira K."/>
            <person name="Rajagopal K."/>
        </authorList>
    </citation>
    <scope>NUCLEOTIDE SEQUENCE</scope>
    <source>
        <strain evidence="3">S1</strain>
    </source>
</reference>
<evidence type="ECO:0000259" key="2">
    <source>
        <dbReference type="Pfam" id="PF10668"/>
    </source>
</evidence>
<feature type="region of interest" description="Disordered" evidence="1">
    <location>
        <begin position="50"/>
        <end position="110"/>
    </location>
</feature>
<accession>A0A8I1WKQ0</accession>
<dbReference type="Proteomes" id="UP000665181">
    <property type="component" value="Unassembled WGS sequence"/>
</dbReference>
<dbReference type="EMBL" id="JAGFPW010000032">
    <property type="protein sequence ID" value="MBO3796735.1"/>
    <property type="molecule type" value="Genomic_DNA"/>
</dbReference>
<feature type="compositionally biased region" description="Low complexity" evidence="1">
    <location>
        <begin position="71"/>
        <end position="92"/>
    </location>
</feature>
<dbReference type="NCBIfam" id="NF040601">
    <property type="entry name" value="TerS_not_xtmA"/>
    <property type="match status" value="2"/>
</dbReference>